<keyword evidence="3" id="KW-0479">Metal-binding</keyword>
<dbReference type="InterPro" id="IPR017972">
    <property type="entry name" value="Cyt_P450_CS"/>
</dbReference>
<evidence type="ECO:0000256" key="4">
    <source>
        <dbReference type="ARBA" id="ARBA00023002"/>
    </source>
</evidence>
<dbReference type="GO" id="GO:0020037">
    <property type="term" value="F:heme binding"/>
    <property type="evidence" value="ECO:0007669"/>
    <property type="project" value="InterPro"/>
</dbReference>
<dbReference type="PANTHER" id="PTHR46696">
    <property type="entry name" value="P450, PUTATIVE (EUROFUNG)-RELATED"/>
    <property type="match status" value="1"/>
</dbReference>
<dbReference type="GO" id="GO:0016705">
    <property type="term" value="F:oxidoreductase activity, acting on paired donors, with incorporation or reduction of molecular oxygen"/>
    <property type="evidence" value="ECO:0007669"/>
    <property type="project" value="InterPro"/>
</dbReference>
<dbReference type="InterPro" id="IPR001128">
    <property type="entry name" value="Cyt_P450"/>
</dbReference>
<dbReference type="Gene3D" id="1.10.630.10">
    <property type="entry name" value="Cytochrome P450"/>
    <property type="match status" value="1"/>
</dbReference>
<reference evidence="7" key="1">
    <citation type="submission" date="2020-05" db="EMBL/GenBank/DDBJ databases">
        <authorList>
            <person name="Chiriac C."/>
            <person name="Salcher M."/>
            <person name="Ghai R."/>
            <person name="Kavagutti S V."/>
        </authorList>
    </citation>
    <scope>NUCLEOTIDE SEQUENCE</scope>
</reference>
<dbReference type="PANTHER" id="PTHR46696:SF1">
    <property type="entry name" value="CYTOCHROME P450 YJIB-RELATED"/>
    <property type="match status" value="1"/>
</dbReference>
<dbReference type="GO" id="GO:0005506">
    <property type="term" value="F:iron ion binding"/>
    <property type="evidence" value="ECO:0007669"/>
    <property type="project" value="InterPro"/>
</dbReference>
<keyword evidence="2" id="KW-0349">Heme</keyword>
<organism evidence="7">
    <name type="scientific">freshwater metagenome</name>
    <dbReference type="NCBI Taxonomy" id="449393"/>
    <lineage>
        <taxon>unclassified sequences</taxon>
        <taxon>metagenomes</taxon>
        <taxon>ecological metagenomes</taxon>
    </lineage>
</organism>
<dbReference type="PROSITE" id="PS00086">
    <property type="entry name" value="CYTOCHROME_P450"/>
    <property type="match status" value="1"/>
</dbReference>
<dbReference type="GO" id="GO:0004497">
    <property type="term" value="F:monooxygenase activity"/>
    <property type="evidence" value="ECO:0007669"/>
    <property type="project" value="UniProtKB-KW"/>
</dbReference>
<dbReference type="SUPFAM" id="SSF48264">
    <property type="entry name" value="Cytochrome P450"/>
    <property type="match status" value="1"/>
</dbReference>
<dbReference type="PRINTS" id="PR00359">
    <property type="entry name" value="BP450"/>
</dbReference>
<comment type="similarity">
    <text evidence="1">Belongs to the cytochrome P450 family.</text>
</comment>
<evidence type="ECO:0000313" key="7">
    <source>
        <dbReference type="EMBL" id="CAB4695481.1"/>
    </source>
</evidence>
<name>A0A6J6P7N5_9ZZZZ</name>
<keyword evidence="6" id="KW-0503">Monooxygenase</keyword>
<evidence type="ECO:0000256" key="5">
    <source>
        <dbReference type="ARBA" id="ARBA00023004"/>
    </source>
</evidence>
<proteinExistence type="inferred from homology"/>
<dbReference type="CDD" id="cd20625">
    <property type="entry name" value="CYP164-like"/>
    <property type="match status" value="1"/>
</dbReference>
<dbReference type="AlphaFoldDB" id="A0A6J6P7N5"/>
<evidence type="ECO:0000256" key="1">
    <source>
        <dbReference type="ARBA" id="ARBA00010617"/>
    </source>
</evidence>
<accession>A0A6J6P7N5</accession>
<evidence type="ECO:0000256" key="2">
    <source>
        <dbReference type="ARBA" id="ARBA00022617"/>
    </source>
</evidence>
<evidence type="ECO:0000256" key="6">
    <source>
        <dbReference type="ARBA" id="ARBA00023033"/>
    </source>
</evidence>
<dbReference type="FunFam" id="1.10.630.10:FF:000018">
    <property type="entry name" value="Cytochrome P450 monooxygenase"/>
    <property type="match status" value="1"/>
</dbReference>
<dbReference type="InterPro" id="IPR036396">
    <property type="entry name" value="Cyt_P450_sf"/>
</dbReference>
<keyword evidence="4" id="KW-0560">Oxidoreductase</keyword>
<sequence>MFRPTFGGSGFDVFLASPEFQADPYDALRQLRENDPVYWCEPIGAWIVTRFDDCMRTYLEVDAYSNEGRLAGTLKHLPAEEQEQLADFTRFYRAKGLIHSDPPDHTRLRRLITKAGFSASQVEALRPKVEVIVDELLAETAARGSMNVIDDLAAVLPMTVLCDLLGVPHADGNFFRPLADRLLGFQGRNKPSLDSLLAAQQGIRDLRVYLDAAPARFADGTNDPDALLGRLFAARDDADDPLGEDELVNTVGTLLIAGHETTTSLIGNGLYTLLRHRDQWELLCSNPALLPQATEEMLRYESPLTRQPRLMKADAELGGKTIRAGETVFHMMNGANRDPEHFANPETFDITVPRGKHLAFGQGIHFCLGAPLARLEGSVVFAALIERMPHLQLAEPAPNWVTDKPTVRTLDALHVAF</sequence>
<protein>
    <submittedName>
        <fullName evidence="7">Unannotated protein</fullName>
    </submittedName>
</protein>
<gene>
    <name evidence="7" type="ORF">UFOPK2399_00994</name>
</gene>
<evidence type="ECO:0000256" key="3">
    <source>
        <dbReference type="ARBA" id="ARBA00022723"/>
    </source>
</evidence>
<keyword evidence="5" id="KW-0408">Iron</keyword>
<dbReference type="Pfam" id="PF00067">
    <property type="entry name" value="p450"/>
    <property type="match status" value="2"/>
</dbReference>
<dbReference type="InterPro" id="IPR002397">
    <property type="entry name" value="Cyt_P450_B"/>
</dbReference>
<dbReference type="EMBL" id="CAEZXP010000002">
    <property type="protein sequence ID" value="CAB4695481.1"/>
    <property type="molecule type" value="Genomic_DNA"/>
</dbReference>